<sequence>MDIQSGKRTHDQTDADVSIKKKQKKDTSNTIPIMRGRFKQRWLSKHSSLLKRADSQSGLMVSCGVKSETRALGQVQQGLERYVQQLFPQCELTWERFEGDLDVEETEEVPQEKVANRKEKRFQAVDAACGGLIFYRFKINVKPTEFLNKLIDYLSNLSKEERMGELNKLNHCARWIPLDFICPATTERMAKCFERLAEVHLKDKTTTSISVAIITEIRNNMLIKKEDIIQTIAPLIPSNYKVDLKNPTLVIFVTVFKSVCGMSTLENYYGRKKYNLAALFDDNSKKE</sequence>
<evidence type="ECO:0000313" key="5">
    <source>
        <dbReference type="EMBL" id="KAF7727551.1"/>
    </source>
</evidence>
<evidence type="ECO:0000313" key="6">
    <source>
        <dbReference type="Proteomes" id="UP000605846"/>
    </source>
</evidence>
<gene>
    <name evidence="5" type="primary">THUMPD1_2</name>
    <name evidence="4" type="synonym">THUMPD1_1</name>
    <name evidence="4" type="ORF">EC973_007405</name>
    <name evidence="5" type="ORF">EC973_007425</name>
</gene>
<accession>A0A8H7ERP5</accession>
<feature type="region of interest" description="Disordered" evidence="2">
    <location>
        <begin position="1"/>
        <end position="30"/>
    </location>
</feature>
<dbReference type="Gene3D" id="3.30.2300.10">
    <property type="entry name" value="THUMP superfamily"/>
    <property type="match status" value="1"/>
</dbReference>
<dbReference type="InterPro" id="IPR004114">
    <property type="entry name" value="THUMP_dom"/>
</dbReference>
<dbReference type="GO" id="GO:0003723">
    <property type="term" value="F:RNA binding"/>
    <property type="evidence" value="ECO:0007669"/>
    <property type="project" value="UniProtKB-UniRule"/>
</dbReference>
<dbReference type="AlphaFoldDB" id="A0A8H7ERP5"/>
<evidence type="ECO:0000313" key="4">
    <source>
        <dbReference type="EMBL" id="KAF7727533.1"/>
    </source>
</evidence>
<dbReference type="CDD" id="cd11717">
    <property type="entry name" value="THUMP_THUMPD1_like"/>
    <property type="match status" value="1"/>
</dbReference>
<dbReference type="PANTHER" id="PTHR13452:SF10">
    <property type="entry name" value="THUMP DOMAIN-CONTAINING PROTEIN 1"/>
    <property type="match status" value="1"/>
</dbReference>
<protein>
    <submittedName>
        <fullName evidence="5">THUMP domain-containing protein 1</fullName>
    </submittedName>
</protein>
<proteinExistence type="predicted"/>
<reference evidence="5" key="1">
    <citation type="submission" date="2020-01" db="EMBL/GenBank/DDBJ databases">
        <title>Genome Sequencing of Three Apophysomyces-Like Fungal Strains Confirms a Novel Fungal Genus in the Mucoromycota with divergent Burkholderia-like Endosymbiotic Bacteria.</title>
        <authorList>
            <person name="Stajich J.E."/>
            <person name="Macias A.M."/>
            <person name="Carter-House D."/>
            <person name="Lovett B."/>
            <person name="Kasson L.R."/>
            <person name="Berry K."/>
            <person name="Grigoriev I."/>
            <person name="Chang Y."/>
            <person name="Spatafora J."/>
            <person name="Kasson M.T."/>
        </authorList>
    </citation>
    <scope>NUCLEOTIDE SEQUENCE</scope>
    <source>
        <strain evidence="5">NRRL A-21654</strain>
    </source>
</reference>
<dbReference type="OrthoDB" id="367221at2759"/>
<dbReference type="Proteomes" id="UP000605846">
    <property type="component" value="Unassembled WGS sequence"/>
</dbReference>
<organism evidence="5 6">
    <name type="scientific">Apophysomyces ossiformis</name>
    <dbReference type="NCBI Taxonomy" id="679940"/>
    <lineage>
        <taxon>Eukaryota</taxon>
        <taxon>Fungi</taxon>
        <taxon>Fungi incertae sedis</taxon>
        <taxon>Mucoromycota</taxon>
        <taxon>Mucoromycotina</taxon>
        <taxon>Mucoromycetes</taxon>
        <taxon>Mucorales</taxon>
        <taxon>Mucorineae</taxon>
        <taxon>Mucoraceae</taxon>
        <taxon>Apophysomyces</taxon>
    </lineage>
</organism>
<evidence type="ECO:0000256" key="1">
    <source>
        <dbReference type="PROSITE-ProRule" id="PRU00529"/>
    </source>
</evidence>
<keyword evidence="1" id="KW-0694">RNA-binding</keyword>
<dbReference type="PANTHER" id="PTHR13452">
    <property type="entry name" value="THUMP DOMAIN CONTAINING PROTEIN 1-RELATED"/>
    <property type="match status" value="1"/>
</dbReference>
<comment type="caution">
    <text evidence="5">The sequence shown here is derived from an EMBL/GenBank/DDBJ whole genome shotgun (WGS) entry which is preliminary data.</text>
</comment>
<dbReference type="Pfam" id="PF02926">
    <property type="entry name" value="THUMP"/>
    <property type="match status" value="1"/>
</dbReference>
<name>A0A8H7ERP5_9FUNG</name>
<evidence type="ECO:0000259" key="3">
    <source>
        <dbReference type="PROSITE" id="PS51165"/>
    </source>
</evidence>
<dbReference type="SUPFAM" id="SSF143437">
    <property type="entry name" value="THUMP domain-like"/>
    <property type="match status" value="1"/>
</dbReference>
<feature type="compositionally biased region" description="Basic and acidic residues" evidence="2">
    <location>
        <begin position="8"/>
        <end position="19"/>
    </location>
</feature>
<dbReference type="GO" id="GO:0006400">
    <property type="term" value="P:tRNA modification"/>
    <property type="evidence" value="ECO:0007669"/>
    <property type="project" value="InterPro"/>
</dbReference>
<dbReference type="EMBL" id="JABAYA010000054">
    <property type="protein sequence ID" value="KAF7727551.1"/>
    <property type="molecule type" value="Genomic_DNA"/>
</dbReference>
<evidence type="ECO:0000256" key="2">
    <source>
        <dbReference type="SAM" id="MobiDB-lite"/>
    </source>
</evidence>
<dbReference type="EMBL" id="JABAYA010000054">
    <property type="protein sequence ID" value="KAF7727533.1"/>
    <property type="molecule type" value="Genomic_DNA"/>
</dbReference>
<keyword evidence="6" id="KW-1185">Reference proteome</keyword>
<feature type="domain" description="THUMP" evidence="3">
    <location>
        <begin position="160"/>
        <end position="266"/>
    </location>
</feature>
<dbReference type="PROSITE" id="PS51165">
    <property type="entry name" value="THUMP"/>
    <property type="match status" value="1"/>
</dbReference>
<dbReference type="InterPro" id="IPR040183">
    <property type="entry name" value="THUMPD1-like"/>
</dbReference>